<keyword evidence="2" id="KW-1185">Reference proteome</keyword>
<name>C9L7S8_BLAHA</name>
<dbReference type="RefSeq" id="WP_003020596.1">
    <property type="nucleotide sequence ID" value="NZ_CP022413.2"/>
</dbReference>
<comment type="caution">
    <text evidence="1">The sequence shown here is derived from an EMBL/GenBank/DDBJ whole genome shotgun (WGS) entry which is preliminary data.</text>
</comment>
<dbReference type="EMBL" id="ABYU02000016">
    <property type="protein sequence ID" value="EEX21823.1"/>
    <property type="molecule type" value="Genomic_DNA"/>
</dbReference>
<reference evidence="1" key="1">
    <citation type="submission" date="2009-09" db="EMBL/GenBank/DDBJ databases">
        <authorList>
            <person name="Weinstock G."/>
            <person name="Sodergren E."/>
            <person name="Clifton S."/>
            <person name="Fulton L."/>
            <person name="Fulton B."/>
            <person name="Courtney L."/>
            <person name="Fronick C."/>
            <person name="Harrison M."/>
            <person name="Strong C."/>
            <person name="Farmer C."/>
            <person name="Delahaunty K."/>
            <person name="Markovic C."/>
            <person name="Hall O."/>
            <person name="Minx P."/>
            <person name="Tomlinson C."/>
            <person name="Mitreva M."/>
            <person name="Nelson J."/>
            <person name="Hou S."/>
            <person name="Wollam A."/>
            <person name="Pepin K.H."/>
            <person name="Johnson M."/>
            <person name="Bhonagiri V."/>
            <person name="Nash W.E."/>
            <person name="Warren W."/>
            <person name="Chinwalla A."/>
            <person name="Mardis E.R."/>
            <person name="Wilson R.K."/>
        </authorList>
    </citation>
    <scope>NUCLEOTIDE SEQUENCE [LARGE SCALE GENOMIC DNA]</scope>
    <source>
        <strain evidence="1">DSM 20583</strain>
    </source>
</reference>
<sequence>MNKNIFLIDKDTKENLGNIDFIPKREDRMIITRSWKRLEYKVKCIVHCPDENGVIVFVELSDNYYDKIIENIKWK</sequence>
<organism evidence="1 2">
    <name type="scientific">Blautia hansenii DSM 20583</name>
    <dbReference type="NCBI Taxonomy" id="537007"/>
    <lineage>
        <taxon>Bacteria</taxon>
        <taxon>Bacillati</taxon>
        <taxon>Bacillota</taxon>
        <taxon>Clostridia</taxon>
        <taxon>Lachnospirales</taxon>
        <taxon>Lachnospiraceae</taxon>
        <taxon>Blautia</taxon>
    </lineage>
</organism>
<gene>
    <name evidence="1" type="ORF">BLAHAN_05448</name>
</gene>
<dbReference type="KEGG" id="bhan:CGC63_09470"/>
<dbReference type="Proteomes" id="UP000003755">
    <property type="component" value="Unassembled WGS sequence"/>
</dbReference>
<dbReference type="AlphaFoldDB" id="C9L7S8"/>
<dbReference type="STRING" id="537007.BLAHAN_05448"/>
<evidence type="ECO:0000313" key="2">
    <source>
        <dbReference type="Proteomes" id="UP000003755"/>
    </source>
</evidence>
<proteinExistence type="predicted"/>
<protein>
    <submittedName>
        <fullName evidence="1">Uncharacterized protein</fullName>
    </submittedName>
</protein>
<evidence type="ECO:0000313" key="1">
    <source>
        <dbReference type="EMBL" id="EEX21823.1"/>
    </source>
</evidence>
<dbReference type="HOGENOM" id="CLU_2663743_0_0_9"/>
<accession>C9L7S8</accession>